<sequence length="304" mass="34060">MECLNVIKHQSLLKLCFSFIVCTSFTTLSACNRKQSINNLSVTSLDPSNISLEVTILDTGKSDCIFIEIGDKTIMIDTGLDRNGEQILASLHEKGIDHIDYLILTHLDKDHIGGADIILDEIPVDQIIQANYSKDSTQYQEYIDALSRHDITPLLLTQTMNLTINDAQLTLYPAQQTEYEQSNDYSIITSLIYGENSFLFAGDAESQRLTEFLTIYPSTYKFLKIPHHGKDNDVLPLFLNTIKPDYAVITCSEDNAPDQKVISILNQLGTQTLLTSDGAISIKCTENQMSVNQQLTQYISFESN</sequence>
<dbReference type="Pfam" id="PF00753">
    <property type="entry name" value="Lactamase_B"/>
    <property type="match status" value="1"/>
</dbReference>
<dbReference type="CDD" id="cd07731">
    <property type="entry name" value="ComA-like_MBL-fold"/>
    <property type="match status" value="1"/>
</dbReference>
<dbReference type="InterPro" id="IPR036866">
    <property type="entry name" value="RibonucZ/Hydroxyglut_hydro"/>
</dbReference>
<dbReference type="InterPro" id="IPR052159">
    <property type="entry name" value="Competence_DNA_uptake"/>
</dbReference>
<comment type="caution">
    <text evidence="1">The sequence shown here is derived from an EMBL/GenBank/DDBJ whole genome shotgun (WGS) entry which is preliminary data.</text>
</comment>
<name>A0A6G2CBJ8_9FIRM</name>
<dbReference type="SMART" id="SM00849">
    <property type="entry name" value="Lactamase_B"/>
    <property type="match status" value="1"/>
</dbReference>
<keyword evidence="1" id="KW-0378">Hydrolase</keyword>
<dbReference type="PANTHER" id="PTHR30619:SF1">
    <property type="entry name" value="RECOMBINATION PROTEIN 2"/>
    <property type="match status" value="1"/>
</dbReference>
<accession>A0A6G2CBJ8</accession>
<dbReference type="OrthoDB" id="9761531at2"/>
<dbReference type="Gene3D" id="3.60.15.10">
    <property type="entry name" value="Ribonuclease Z/Hydroxyacylglutathione hydrolase-like"/>
    <property type="match status" value="1"/>
</dbReference>
<protein>
    <submittedName>
        <fullName evidence="1">MBL fold metallo-hydrolase</fullName>
    </submittedName>
</protein>
<evidence type="ECO:0000313" key="1">
    <source>
        <dbReference type="EMBL" id="MTL93712.1"/>
    </source>
</evidence>
<reference evidence="1" key="1">
    <citation type="journal article" date="2019" name="Nat. Med.">
        <title>A library of human gut bacterial isolates paired with longitudinal multiomics data enables mechanistic microbiome research.</title>
        <authorList>
            <person name="Poyet M."/>
            <person name="Groussin M."/>
            <person name="Gibbons S.M."/>
            <person name="Avila-Pacheco J."/>
            <person name="Jiang X."/>
            <person name="Kearney S.M."/>
            <person name="Perrotta A.R."/>
            <person name="Berdy B."/>
            <person name="Zhao S."/>
            <person name="Lieberman T.D."/>
            <person name="Swanson P.K."/>
            <person name="Smith M."/>
            <person name="Roesemann S."/>
            <person name="Alexander J.E."/>
            <person name="Rich S.A."/>
            <person name="Livny J."/>
            <person name="Vlamakis H."/>
            <person name="Clish C."/>
            <person name="Bullock K."/>
            <person name="Deik A."/>
            <person name="Scott J."/>
            <person name="Pierce K.A."/>
            <person name="Xavier R.J."/>
            <person name="Alm E.J."/>
        </authorList>
    </citation>
    <scope>NUCLEOTIDE SEQUENCE</scope>
    <source>
        <strain evidence="1">BIOML-A179</strain>
    </source>
</reference>
<dbReference type="PANTHER" id="PTHR30619">
    <property type="entry name" value="DNA INTERNALIZATION/COMPETENCE PROTEIN COMEC/REC2"/>
    <property type="match status" value="1"/>
</dbReference>
<dbReference type="GO" id="GO:0016787">
    <property type="term" value="F:hydrolase activity"/>
    <property type="evidence" value="ECO:0007669"/>
    <property type="project" value="UniProtKB-KW"/>
</dbReference>
<dbReference type="InterPro" id="IPR001279">
    <property type="entry name" value="Metallo-B-lactamas"/>
</dbReference>
<dbReference type="EMBL" id="WMQV01000006">
    <property type="protein sequence ID" value="MTL93712.1"/>
    <property type="molecule type" value="Genomic_DNA"/>
</dbReference>
<organism evidence="1">
    <name type="scientific">Turicibacter sanguinis</name>
    <dbReference type="NCBI Taxonomy" id="154288"/>
    <lineage>
        <taxon>Bacteria</taxon>
        <taxon>Bacillati</taxon>
        <taxon>Bacillota</taxon>
        <taxon>Erysipelotrichia</taxon>
        <taxon>Erysipelotrichales</taxon>
        <taxon>Turicibacteraceae</taxon>
        <taxon>Turicibacter</taxon>
    </lineage>
</organism>
<dbReference type="SUPFAM" id="SSF56281">
    <property type="entry name" value="Metallo-hydrolase/oxidoreductase"/>
    <property type="match status" value="1"/>
</dbReference>
<proteinExistence type="predicted"/>
<dbReference type="InterPro" id="IPR035681">
    <property type="entry name" value="ComA-like_MBL"/>
</dbReference>
<dbReference type="AlphaFoldDB" id="A0A6G2CBJ8"/>
<gene>
    <name evidence="1" type="ORF">GMA64_04155</name>
</gene>